<dbReference type="InterPro" id="IPR006668">
    <property type="entry name" value="Mg_transptr_MgtE_intracell_dom"/>
</dbReference>
<gene>
    <name evidence="2" type="ORF">UFOPK2958_01004</name>
</gene>
<accession>A0A6J6X077</accession>
<organism evidence="2">
    <name type="scientific">freshwater metagenome</name>
    <dbReference type="NCBI Taxonomy" id="449393"/>
    <lineage>
        <taxon>unclassified sequences</taxon>
        <taxon>metagenomes</taxon>
        <taxon>ecological metagenomes</taxon>
    </lineage>
</organism>
<dbReference type="SUPFAM" id="SSF54631">
    <property type="entry name" value="CBS-domain pair"/>
    <property type="match status" value="1"/>
</dbReference>
<proteinExistence type="predicted"/>
<dbReference type="Pfam" id="PF00571">
    <property type="entry name" value="CBS"/>
    <property type="match status" value="1"/>
</dbReference>
<dbReference type="InterPro" id="IPR038076">
    <property type="entry name" value="MgtE_N_sf"/>
</dbReference>
<dbReference type="PANTHER" id="PTHR43773:SF1">
    <property type="entry name" value="MAGNESIUM TRANSPORTER MGTE"/>
    <property type="match status" value="1"/>
</dbReference>
<dbReference type="GO" id="GO:0016020">
    <property type="term" value="C:membrane"/>
    <property type="evidence" value="ECO:0007669"/>
    <property type="project" value="InterPro"/>
</dbReference>
<dbReference type="SUPFAM" id="SSF158791">
    <property type="entry name" value="MgtE N-terminal domain-like"/>
    <property type="match status" value="1"/>
</dbReference>
<evidence type="ECO:0000313" key="2">
    <source>
        <dbReference type="EMBL" id="CAB4788766.1"/>
    </source>
</evidence>
<dbReference type="SMART" id="SM00924">
    <property type="entry name" value="MgtE_N"/>
    <property type="match status" value="1"/>
</dbReference>
<dbReference type="Pfam" id="PF03448">
    <property type="entry name" value="MgtE_N"/>
    <property type="match status" value="1"/>
</dbReference>
<dbReference type="InterPro" id="IPR006669">
    <property type="entry name" value="MgtE_transporter"/>
</dbReference>
<dbReference type="PROSITE" id="PS51371">
    <property type="entry name" value="CBS"/>
    <property type="match status" value="1"/>
</dbReference>
<dbReference type="Gene3D" id="3.10.580.10">
    <property type="entry name" value="CBS-domain"/>
    <property type="match status" value="1"/>
</dbReference>
<dbReference type="PANTHER" id="PTHR43773">
    <property type="entry name" value="MAGNESIUM TRANSPORTER MGTE"/>
    <property type="match status" value="1"/>
</dbReference>
<dbReference type="EMBL" id="CAFAAB010000116">
    <property type="protein sequence ID" value="CAB4788766.1"/>
    <property type="molecule type" value="Genomic_DNA"/>
</dbReference>
<feature type="domain" description="CBS" evidence="1">
    <location>
        <begin position="350"/>
        <end position="410"/>
    </location>
</feature>
<dbReference type="AlphaFoldDB" id="A0A6J6X077"/>
<name>A0A6J6X077_9ZZZZ</name>
<protein>
    <submittedName>
        <fullName evidence="2">Unannotated protein</fullName>
    </submittedName>
</protein>
<dbReference type="InterPro" id="IPR046342">
    <property type="entry name" value="CBS_dom_sf"/>
</dbReference>
<reference evidence="2" key="1">
    <citation type="submission" date="2020-05" db="EMBL/GenBank/DDBJ databases">
        <authorList>
            <person name="Chiriac C."/>
            <person name="Salcher M."/>
            <person name="Ghai R."/>
            <person name="Kavagutti S V."/>
        </authorList>
    </citation>
    <scope>NUCLEOTIDE SEQUENCE</scope>
</reference>
<evidence type="ECO:0000259" key="1">
    <source>
        <dbReference type="PROSITE" id="PS51371"/>
    </source>
</evidence>
<dbReference type="Gene3D" id="1.25.60.10">
    <property type="entry name" value="MgtE N-terminal domain-like"/>
    <property type="match status" value="1"/>
</dbReference>
<sequence>MQQIHHLSTFLRRPFYDVDGDRIGRVRDLVARVGDHAHPPVVGAVVRIEGRDLFVPISKIGGLAAGRMRFEGNRIDLRRFERRPGEILLSEDLLARHVINLVHGRLITGNEIEIAEIDGTWEVVGVDPGRRPMLRRILGPLGRNLVATSIVDFASIEPFVSHIPSARLRIPYRKLAKLHPSQIADLVEQGSHDEGVEIIEAVGLDRELEADVFEELDTQHQLEFLESRSDVDAARLLSRMAADNAADLISEIEQERRLSVLEKLPEPQQEKVRHLLTYNADTAGGLMLNDFCSLPATVTAEVALQALRDSTAPAETLQAIFLVDESNHPVAAVSIVALVRSRPQDLAIAAAHASLAYVRPHWDLHRVARTMTDFNLTVVPVVAEDGGAMIGVVTVDDVLEDLMPQGWRREFGMSTVSE</sequence>
<dbReference type="GO" id="GO:0015095">
    <property type="term" value="F:magnesium ion transmembrane transporter activity"/>
    <property type="evidence" value="ECO:0007669"/>
    <property type="project" value="InterPro"/>
</dbReference>
<dbReference type="CDD" id="cd04606">
    <property type="entry name" value="CBS_pair_Mg_transporter"/>
    <property type="match status" value="1"/>
</dbReference>
<dbReference type="InterPro" id="IPR000644">
    <property type="entry name" value="CBS_dom"/>
</dbReference>